<comment type="caution">
    <text evidence="3">The sequence shown here is derived from an EMBL/GenBank/DDBJ whole genome shotgun (WGS) entry which is preliminary data.</text>
</comment>
<protein>
    <recommendedName>
        <fullName evidence="2">DUF397 domain-containing protein</fullName>
    </recommendedName>
</protein>
<keyword evidence="4" id="KW-1185">Reference proteome</keyword>
<feature type="compositionally biased region" description="Polar residues" evidence="1">
    <location>
        <begin position="7"/>
        <end position="22"/>
    </location>
</feature>
<gene>
    <name evidence="3" type="ORF">FHS29_002942</name>
</gene>
<evidence type="ECO:0000259" key="2">
    <source>
        <dbReference type="Pfam" id="PF04149"/>
    </source>
</evidence>
<proteinExistence type="predicted"/>
<dbReference type="EMBL" id="JACHJN010000004">
    <property type="protein sequence ID" value="MBB5956356.1"/>
    <property type="molecule type" value="Genomic_DNA"/>
</dbReference>
<evidence type="ECO:0000313" key="4">
    <source>
        <dbReference type="Proteomes" id="UP000547510"/>
    </source>
</evidence>
<organism evidence="3 4">
    <name type="scientific">Saccharothrix tamanrassetensis</name>
    <dbReference type="NCBI Taxonomy" id="1051531"/>
    <lineage>
        <taxon>Bacteria</taxon>
        <taxon>Bacillati</taxon>
        <taxon>Actinomycetota</taxon>
        <taxon>Actinomycetes</taxon>
        <taxon>Pseudonocardiales</taxon>
        <taxon>Pseudonocardiaceae</taxon>
        <taxon>Saccharothrix</taxon>
    </lineage>
</organism>
<reference evidence="3 4" key="1">
    <citation type="submission" date="2020-08" db="EMBL/GenBank/DDBJ databases">
        <title>Genomic Encyclopedia of Type Strains, Phase III (KMG-III): the genomes of soil and plant-associated and newly described type strains.</title>
        <authorList>
            <person name="Whitman W."/>
        </authorList>
    </citation>
    <scope>NUCLEOTIDE SEQUENCE [LARGE SCALE GENOMIC DNA]</scope>
    <source>
        <strain evidence="3 4">CECT 8640</strain>
    </source>
</reference>
<dbReference type="InterPro" id="IPR007278">
    <property type="entry name" value="DUF397"/>
</dbReference>
<name>A0A841CL88_9PSEU</name>
<feature type="domain" description="DUF397" evidence="2">
    <location>
        <begin position="89"/>
        <end position="139"/>
    </location>
</feature>
<evidence type="ECO:0000313" key="3">
    <source>
        <dbReference type="EMBL" id="MBB5956356.1"/>
    </source>
</evidence>
<accession>A0A841CL88</accession>
<dbReference type="Pfam" id="PF04149">
    <property type="entry name" value="DUF397"/>
    <property type="match status" value="1"/>
</dbReference>
<dbReference type="AlphaFoldDB" id="A0A841CL88"/>
<dbReference type="RefSeq" id="WP_312864914.1">
    <property type="nucleotide sequence ID" value="NZ_JACHJN010000004.1"/>
</dbReference>
<feature type="region of interest" description="Disordered" evidence="1">
    <location>
        <begin position="1"/>
        <end position="22"/>
    </location>
</feature>
<sequence>MLVDSQVPPSSDRGTALRDSSNSMSYVTKLGSSGRLDGAVYVQDPDYVQTYRMAMKNLQTVAMSPQQTFVVPEGLRQRRLGREAALSRLRWFKSSYSTNNGACVEVAFTPGTVLARDSKNPHAGRLAFSPTAWRALTARLAR</sequence>
<evidence type="ECO:0000256" key="1">
    <source>
        <dbReference type="SAM" id="MobiDB-lite"/>
    </source>
</evidence>
<dbReference type="Proteomes" id="UP000547510">
    <property type="component" value="Unassembled WGS sequence"/>
</dbReference>